<dbReference type="PANTHER" id="PTHR14136:SF17">
    <property type="entry name" value="BTB_POZ DOMAIN-CONTAINING PROTEIN KCTD9"/>
    <property type="match status" value="1"/>
</dbReference>
<name>B1WV87_CROS5</name>
<dbReference type="PROSITE" id="PS51257">
    <property type="entry name" value="PROKAR_LIPOPROTEIN"/>
    <property type="match status" value="1"/>
</dbReference>
<reference evidence="1 2" key="1">
    <citation type="journal article" date="2008" name="Proc. Natl. Acad. Sci. U.S.A.">
        <title>The genome of Cyanothece 51142, a unicellular diazotrophic cyanobacterium important in the marine nitrogen cycle.</title>
        <authorList>
            <person name="Welsh E.A."/>
            <person name="Liberton M."/>
            <person name="Stoeckel J."/>
            <person name="Loh T."/>
            <person name="Elvitigala T."/>
            <person name="Wang C."/>
            <person name="Wollam A."/>
            <person name="Fulton R.S."/>
            <person name="Clifton S.W."/>
            <person name="Jacobs J.M."/>
            <person name="Aurora R."/>
            <person name="Ghosh B.K."/>
            <person name="Sherman L.A."/>
            <person name="Smith R.D."/>
            <person name="Wilson R.K."/>
            <person name="Pakrasi H.B."/>
        </authorList>
    </citation>
    <scope>NUCLEOTIDE SEQUENCE [LARGE SCALE GENOMIC DNA]</scope>
    <source>
        <strain evidence="2">ATCC 51142 / BH68</strain>
    </source>
</reference>
<dbReference type="HOGENOM" id="CLU_1537537_0_0_3"/>
<evidence type="ECO:0000313" key="2">
    <source>
        <dbReference type="Proteomes" id="UP000001203"/>
    </source>
</evidence>
<proteinExistence type="predicted"/>
<evidence type="ECO:0000313" key="1">
    <source>
        <dbReference type="EMBL" id="ACB53877.1"/>
    </source>
</evidence>
<dbReference type="STRING" id="43989.cce_4529"/>
<dbReference type="AlphaFoldDB" id="B1WV87"/>
<protein>
    <submittedName>
        <fullName evidence="1">RfrA family pentapeptide repeat</fullName>
    </submittedName>
</protein>
<dbReference type="SUPFAM" id="SSF141571">
    <property type="entry name" value="Pentapeptide repeat-like"/>
    <property type="match status" value="1"/>
</dbReference>
<dbReference type="eggNOG" id="COG1357">
    <property type="taxonomic scope" value="Bacteria"/>
</dbReference>
<organism evidence="1 2">
    <name type="scientific">Crocosphaera subtropica (strain ATCC 51142 / BH68)</name>
    <name type="common">Cyanothece sp. (strain ATCC 51142)</name>
    <dbReference type="NCBI Taxonomy" id="43989"/>
    <lineage>
        <taxon>Bacteria</taxon>
        <taxon>Bacillati</taxon>
        <taxon>Cyanobacteriota</taxon>
        <taxon>Cyanophyceae</taxon>
        <taxon>Oscillatoriophycideae</taxon>
        <taxon>Chroococcales</taxon>
        <taxon>Aphanothecaceae</taxon>
        <taxon>Crocosphaera</taxon>
        <taxon>Crocosphaera subtropica</taxon>
    </lineage>
</organism>
<dbReference type="Gene3D" id="2.160.20.80">
    <property type="entry name" value="E3 ubiquitin-protein ligase SopA"/>
    <property type="match status" value="1"/>
</dbReference>
<dbReference type="EMBL" id="CP000806">
    <property type="protein sequence ID" value="ACB53877.1"/>
    <property type="molecule type" value="Genomic_DNA"/>
</dbReference>
<dbReference type="Pfam" id="PF00805">
    <property type="entry name" value="Pentapeptide"/>
    <property type="match status" value="2"/>
</dbReference>
<dbReference type="KEGG" id="cyt:cce_4529"/>
<dbReference type="PANTHER" id="PTHR14136">
    <property type="entry name" value="BTB_POZ DOMAIN-CONTAINING PROTEIN KCTD9"/>
    <property type="match status" value="1"/>
</dbReference>
<accession>B1WV87</accession>
<dbReference type="InterPro" id="IPR051082">
    <property type="entry name" value="Pentapeptide-BTB/POZ_domain"/>
</dbReference>
<keyword evidence="2" id="KW-1185">Reference proteome</keyword>
<dbReference type="InterPro" id="IPR001646">
    <property type="entry name" value="5peptide_repeat"/>
</dbReference>
<sequence>MRVMKYVSFIIFLLSTPLLLMGCTETTNNLYRLELERECVGCNLEGVNLPRENFGLKYRIPRSSSPLSVTPFGMDKAKPVDLTRANLSNANLYQSDLSSIILENAILVETNLSETDLENAILIGANLQGANLENANLQGANLENANLRGAILTGVNLEETHLKGIETDKNTVWD</sequence>
<dbReference type="Proteomes" id="UP000001203">
    <property type="component" value="Chromosome circular"/>
</dbReference>
<gene>
    <name evidence="1" type="ordered locus">cce_4529</name>
</gene>